<evidence type="ECO:0000313" key="3">
    <source>
        <dbReference type="Proteomes" id="UP000476176"/>
    </source>
</evidence>
<protein>
    <submittedName>
        <fullName evidence="2">Uncharacterized protein</fullName>
    </submittedName>
</protein>
<evidence type="ECO:0000313" key="2">
    <source>
        <dbReference type="EMBL" id="KAE9183544.1"/>
    </source>
</evidence>
<dbReference type="EMBL" id="QXGC01002638">
    <property type="protein sequence ID" value="KAE9183544.1"/>
    <property type="molecule type" value="Genomic_DNA"/>
</dbReference>
<dbReference type="AlphaFoldDB" id="A0A6G0MWI4"/>
<accession>A0A6G0MWI4</accession>
<gene>
    <name evidence="2" type="ORF">PF004_g23921</name>
</gene>
<feature type="region of interest" description="Disordered" evidence="1">
    <location>
        <begin position="48"/>
        <end position="93"/>
    </location>
</feature>
<organism evidence="2 3">
    <name type="scientific">Phytophthora fragariae</name>
    <dbReference type="NCBI Taxonomy" id="53985"/>
    <lineage>
        <taxon>Eukaryota</taxon>
        <taxon>Sar</taxon>
        <taxon>Stramenopiles</taxon>
        <taxon>Oomycota</taxon>
        <taxon>Peronosporomycetes</taxon>
        <taxon>Peronosporales</taxon>
        <taxon>Peronosporaceae</taxon>
        <taxon>Phytophthora</taxon>
    </lineage>
</organism>
<dbReference type="Proteomes" id="UP000476176">
    <property type="component" value="Unassembled WGS sequence"/>
</dbReference>
<evidence type="ECO:0000256" key="1">
    <source>
        <dbReference type="SAM" id="MobiDB-lite"/>
    </source>
</evidence>
<reference evidence="2 3" key="1">
    <citation type="submission" date="2018-09" db="EMBL/GenBank/DDBJ databases">
        <title>Genomic investigation of the strawberry pathogen Phytophthora fragariae indicates pathogenicity is determined by transcriptional variation in three key races.</title>
        <authorList>
            <person name="Adams T.M."/>
            <person name="Armitage A.D."/>
            <person name="Sobczyk M.K."/>
            <person name="Bates H.J."/>
            <person name="Dunwell J.M."/>
            <person name="Nellist C.F."/>
            <person name="Harrison R.J."/>
        </authorList>
    </citation>
    <scope>NUCLEOTIDE SEQUENCE [LARGE SCALE GENOMIC DNA]</scope>
    <source>
        <strain evidence="2 3">BC-23</strain>
    </source>
</reference>
<proteinExistence type="predicted"/>
<sequence>MGGVRDAPCEQLRRLRCLDHQRDRLDGKRITTASTTVSAGRSRRIRLALKPNASGTTPSGDPHASGDIVLTLTRGNKQPGNADGDNKGGAGAGTTQTLLLRVKELPTDGSSASGTSVGQAKRDHKRIVHLHNLLVANLITMLVAQCCWPRSQFRLRKSPS</sequence>
<name>A0A6G0MWI4_9STRA</name>
<comment type="caution">
    <text evidence="2">The sequence shown here is derived from an EMBL/GenBank/DDBJ whole genome shotgun (WGS) entry which is preliminary data.</text>
</comment>